<evidence type="ECO:0000313" key="2">
    <source>
        <dbReference type="Proteomes" id="UP001207918"/>
    </source>
</evidence>
<dbReference type="EMBL" id="JAGGJA010000001">
    <property type="protein sequence ID" value="MCW9705613.1"/>
    <property type="molecule type" value="Genomic_DNA"/>
</dbReference>
<keyword evidence="2" id="KW-1185">Reference proteome</keyword>
<name>A0ABT3PIJ9_9BACT</name>
<proteinExistence type="predicted"/>
<gene>
    <name evidence="1" type="ORF">J6I44_02040</name>
</gene>
<organism evidence="1 2">
    <name type="scientific">Fodinibius salsisoli</name>
    <dbReference type="NCBI Taxonomy" id="2820877"/>
    <lineage>
        <taxon>Bacteria</taxon>
        <taxon>Pseudomonadati</taxon>
        <taxon>Balneolota</taxon>
        <taxon>Balneolia</taxon>
        <taxon>Balneolales</taxon>
        <taxon>Balneolaceae</taxon>
        <taxon>Fodinibius</taxon>
    </lineage>
</organism>
<comment type="caution">
    <text evidence="1">The sequence shown here is derived from an EMBL/GenBank/DDBJ whole genome shotgun (WGS) entry which is preliminary data.</text>
</comment>
<sequence>MDSDIRIAPKGEKNKGLIFRECPASITFLNEQKSNPKTHRLNKLLLPFSLPTLKSFNSSCPEAATFKQEMIFYAPASVTFPAEFI</sequence>
<evidence type="ECO:0000313" key="1">
    <source>
        <dbReference type="EMBL" id="MCW9705613.1"/>
    </source>
</evidence>
<reference evidence="1 2" key="1">
    <citation type="submission" date="2021-03" db="EMBL/GenBank/DDBJ databases">
        <title>Aliifodinibius sp. nov., a new bacterium isolated from saline soil.</title>
        <authorList>
            <person name="Galisteo C."/>
            <person name="De La Haba R."/>
            <person name="Sanchez-Porro C."/>
            <person name="Ventosa A."/>
        </authorList>
    </citation>
    <scope>NUCLEOTIDE SEQUENCE [LARGE SCALE GENOMIC DNA]</scope>
    <source>
        <strain evidence="1 2">1BSP15-2V2</strain>
    </source>
</reference>
<dbReference type="Proteomes" id="UP001207918">
    <property type="component" value="Unassembled WGS sequence"/>
</dbReference>
<accession>A0ABT3PIJ9</accession>
<protein>
    <submittedName>
        <fullName evidence="1">Uncharacterized protein</fullName>
    </submittedName>
</protein>